<evidence type="ECO:0000313" key="10">
    <source>
        <dbReference type="Proteomes" id="UP001501138"/>
    </source>
</evidence>
<dbReference type="InterPro" id="IPR036267">
    <property type="entry name" value="RuvA_C_sf"/>
</dbReference>
<evidence type="ECO:0000259" key="8">
    <source>
        <dbReference type="SMART" id="SM00278"/>
    </source>
</evidence>
<keyword evidence="10" id="KW-1185">Reference proteome</keyword>
<evidence type="ECO:0000256" key="6">
    <source>
        <dbReference type="HAMAP-Rule" id="MF_00031"/>
    </source>
</evidence>
<dbReference type="InterPro" id="IPR003583">
    <property type="entry name" value="Hlx-hairpin-Hlx_DNA-bd_motif"/>
</dbReference>
<gene>
    <name evidence="6 9" type="primary">ruvA</name>
    <name evidence="9" type="ORF">GCM10009809_35050</name>
</gene>
<keyword evidence="2 6" id="KW-0227">DNA damage</keyword>
<reference evidence="10" key="1">
    <citation type="journal article" date="2019" name="Int. J. Syst. Evol. Microbiol.">
        <title>The Global Catalogue of Microorganisms (GCM) 10K type strain sequencing project: providing services to taxonomists for standard genome sequencing and annotation.</title>
        <authorList>
            <consortium name="The Broad Institute Genomics Platform"/>
            <consortium name="The Broad Institute Genome Sequencing Center for Infectious Disease"/>
            <person name="Wu L."/>
            <person name="Ma J."/>
        </authorList>
    </citation>
    <scope>NUCLEOTIDE SEQUENCE [LARGE SCALE GENOMIC DNA]</scope>
    <source>
        <strain evidence="10">JCM 15589</strain>
    </source>
</reference>
<dbReference type="InterPro" id="IPR000085">
    <property type="entry name" value="RuvA"/>
</dbReference>
<evidence type="ECO:0000313" key="9">
    <source>
        <dbReference type="EMBL" id="GAA1736834.1"/>
    </source>
</evidence>
<keyword evidence="1 6" id="KW-0963">Cytoplasm</keyword>
<keyword evidence="5 6" id="KW-0234">DNA repair</keyword>
<protein>
    <recommendedName>
        <fullName evidence="6">Holliday junction branch migration complex subunit RuvA</fullName>
    </recommendedName>
</protein>
<evidence type="ECO:0000256" key="5">
    <source>
        <dbReference type="ARBA" id="ARBA00023204"/>
    </source>
</evidence>
<feature type="compositionally biased region" description="Low complexity" evidence="7">
    <location>
        <begin position="134"/>
        <end position="151"/>
    </location>
</feature>
<comment type="caution">
    <text evidence="9">The sequence shown here is derived from an EMBL/GenBank/DDBJ whole genome shotgun (WGS) entry which is preliminary data.</text>
</comment>
<dbReference type="InterPro" id="IPR011114">
    <property type="entry name" value="RuvA_C"/>
</dbReference>
<name>A0ABP4VSV3_9MICO</name>
<dbReference type="Proteomes" id="UP001501138">
    <property type="component" value="Unassembled WGS sequence"/>
</dbReference>
<dbReference type="InterPro" id="IPR012340">
    <property type="entry name" value="NA-bd_OB-fold"/>
</dbReference>
<evidence type="ECO:0000256" key="7">
    <source>
        <dbReference type="SAM" id="MobiDB-lite"/>
    </source>
</evidence>
<dbReference type="EMBL" id="BAAAPM010000008">
    <property type="protein sequence ID" value="GAA1736834.1"/>
    <property type="molecule type" value="Genomic_DNA"/>
</dbReference>
<feature type="domain" description="Helix-hairpin-helix DNA-binding motif class 1" evidence="8">
    <location>
        <begin position="72"/>
        <end position="91"/>
    </location>
</feature>
<comment type="similarity">
    <text evidence="6">Belongs to the RuvA family.</text>
</comment>
<evidence type="ECO:0000256" key="1">
    <source>
        <dbReference type="ARBA" id="ARBA00022490"/>
    </source>
</evidence>
<feature type="domain" description="Helix-hairpin-helix DNA-binding motif class 1" evidence="8">
    <location>
        <begin position="107"/>
        <end position="126"/>
    </location>
</feature>
<comment type="subunit">
    <text evidence="6">Homotetramer. Forms an RuvA(8)-RuvB(12)-Holliday junction (HJ) complex. HJ DNA is sandwiched between 2 RuvA tetramers; dsDNA enters through RuvA and exits via RuvB. An RuvB hexamer assembles on each DNA strand where it exits the tetramer. Each RuvB hexamer is contacted by two RuvA subunits (via domain III) on 2 adjacent RuvB subunits; this complex drives branch migration. In the full resolvosome a probable DNA-RuvA(4)-RuvB(12)-RuvC(2) complex forms which resolves the HJ.</text>
</comment>
<organism evidence="9 10">
    <name type="scientific">Isoptericola hypogeus</name>
    <dbReference type="NCBI Taxonomy" id="300179"/>
    <lineage>
        <taxon>Bacteria</taxon>
        <taxon>Bacillati</taxon>
        <taxon>Actinomycetota</taxon>
        <taxon>Actinomycetes</taxon>
        <taxon>Micrococcales</taxon>
        <taxon>Promicromonosporaceae</taxon>
        <taxon>Isoptericola</taxon>
    </lineage>
</organism>
<dbReference type="Gene3D" id="2.40.50.140">
    <property type="entry name" value="Nucleic acid-binding proteins"/>
    <property type="match status" value="1"/>
</dbReference>
<comment type="function">
    <text evidence="6">The RuvA-RuvB-RuvC complex processes Holliday junction (HJ) DNA during genetic recombination and DNA repair, while the RuvA-RuvB complex plays an important role in the rescue of blocked DNA replication forks via replication fork reversal (RFR). RuvA specifically binds to HJ cruciform DNA, conferring on it an open structure. The RuvB hexamer acts as an ATP-dependent pump, pulling dsDNA into and through the RuvAB complex. HJ branch migration allows RuvC to scan DNA until it finds its consensus sequence, where it cleaves and resolves the cruciform DNA.</text>
</comment>
<dbReference type="InterPro" id="IPR010994">
    <property type="entry name" value="RuvA_2-like"/>
</dbReference>
<dbReference type="RefSeq" id="WP_344249970.1">
    <property type="nucleotide sequence ID" value="NZ_BAAAPM010000008.1"/>
</dbReference>
<evidence type="ECO:0000256" key="3">
    <source>
        <dbReference type="ARBA" id="ARBA00023125"/>
    </source>
</evidence>
<evidence type="ECO:0000256" key="2">
    <source>
        <dbReference type="ARBA" id="ARBA00022763"/>
    </source>
</evidence>
<keyword evidence="3 6" id="KW-0238">DNA-binding</keyword>
<comment type="caution">
    <text evidence="6">Lacks conserved residue(s) required for the propagation of feature annotation.</text>
</comment>
<keyword evidence="4 6" id="KW-0233">DNA recombination</keyword>
<dbReference type="SUPFAM" id="SSF50249">
    <property type="entry name" value="Nucleic acid-binding proteins"/>
    <property type="match status" value="1"/>
</dbReference>
<dbReference type="Pfam" id="PF01330">
    <property type="entry name" value="RuvA_N"/>
    <property type="match status" value="1"/>
</dbReference>
<dbReference type="NCBIfam" id="TIGR00084">
    <property type="entry name" value="ruvA"/>
    <property type="match status" value="1"/>
</dbReference>
<feature type="region of interest" description="Domain III" evidence="6">
    <location>
        <begin position="152"/>
        <end position="219"/>
    </location>
</feature>
<dbReference type="Pfam" id="PF14520">
    <property type="entry name" value="HHH_5"/>
    <property type="match status" value="1"/>
</dbReference>
<evidence type="ECO:0000256" key="4">
    <source>
        <dbReference type="ARBA" id="ARBA00023172"/>
    </source>
</evidence>
<dbReference type="SUPFAM" id="SSF47781">
    <property type="entry name" value="RuvA domain 2-like"/>
    <property type="match status" value="1"/>
</dbReference>
<comment type="domain">
    <text evidence="6">Has three domains with a flexible linker between the domains II and III and assumes an 'L' shape. Domain III is highly mobile and contacts RuvB.</text>
</comment>
<dbReference type="Gene3D" id="1.10.150.20">
    <property type="entry name" value="5' to 3' exonuclease, C-terminal subdomain"/>
    <property type="match status" value="1"/>
</dbReference>
<dbReference type="SMART" id="SM00278">
    <property type="entry name" value="HhH1"/>
    <property type="match status" value="2"/>
</dbReference>
<dbReference type="HAMAP" id="MF_00031">
    <property type="entry name" value="DNA_HJ_migration_RuvA"/>
    <property type="match status" value="1"/>
</dbReference>
<comment type="subcellular location">
    <subcellularLocation>
        <location evidence="6">Cytoplasm</location>
    </subcellularLocation>
</comment>
<proteinExistence type="inferred from homology"/>
<sequence>MIASLTGTVAHVTLERAVLDVGGVGYLVHATPGTLAALRVGERALLHTTLVVREDSMTVYGFADADEREVFETAQSVSGVGPRIALAMLAVLTPDSLRRAVDSDDTAALRRVPGVGPKSAQRLVLELSGKLGAPSGAAGGASSSTPAAPADADGRGQVVEALVGLGWAPKVAQDAVDRVLAEAAGDGPGDSDPGGRDGGTVDVAATLRAALRTLGGRRG</sequence>
<dbReference type="Gene3D" id="1.10.8.10">
    <property type="entry name" value="DNA helicase RuvA subunit, C-terminal domain"/>
    <property type="match status" value="1"/>
</dbReference>
<dbReference type="InterPro" id="IPR013849">
    <property type="entry name" value="DNA_helicase_Holl-junc_RuvA_I"/>
</dbReference>
<accession>A0ABP4VSV3</accession>
<feature type="region of interest" description="Disordered" evidence="7">
    <location>
        <begin position="134"/>
        <end position="153"/>
    </location>
</feature>
<dbReference type="CDD" id="cd14332">
    <property type="entry name" value="UBA_RuvA_C"/>
    <property type="match status" value="1"/>
</dbReference>
<dbReference type="SUPFAM" id="SSF46929">
    <property type="entry name" value="DNA helicase RuvA subunit, C-terminal domain"/>
    <property type="match status" value="1"/>
</dbReference>
<dbReference type="Pfam" id="PF07499">
    <property type="entry name" value="RuvA_C"/>
    <property type="match status" value="1"/>
</dbReference>